<gene>
    <name evidence="1" type="ORF">RHS01_05537</name>
</gene>
<organism evidence="1 2">
    <name type="scientific">Rhizoctonia solani</name>
    <dbReference type="NCBI Taxonomy" id="456999"/>
    <lineage>
        <taxon>Eukaryota</taxon>
        <taxon>Fungi</taxon>
        <taxon>Dikarya</taxon>
        <taxon>Basidiomycota</taxon>
        <taxon>Agaricomycotina</taxon>
        <taxon>Agaricomycetes</taxon>
        <taxon>Cantharellales</taxon>
        <taxon>Ceratobasidiaceae</taxon>
        <taxon>Rhizoctonia</taxon>
    </lineage>
</organism>
<dbReference type="InterPro" id="IPR043129">
    <property type="entry name" value="ATPase_NBD"/>
</dbReference>
<protein>
    <submittedName>
        <fullName evidence="1">ATP binding</fullName>
    </submittedName>
</protein>
<dbReference type="PANTHER" id="PTHR14187">
    <property type="entry name" value="ALPHA KINASE/ELONGATION FACTOR 2 KINASE"/>
    <property type="match status" value="1"/>
</dbReference>
<dbReference type="Proteomes" id="UP000614334">
    <property type="component" value="Unassembled WGS sequence"/>
</dbReference>
<reference evidence="1" key="1">
    <citation type="submission" date="2020-09" db="EMBL/GenBank/DDBJ databases">
        <title>Comparative genome analyses of four rice-infecting Rhizoctonia solani isolates reveal extensive enrichment of homogalacturonan modification genes.</title>
        <authorList>
            <person name="Lee D.-Y."/>
            <person name="Jeon J."/>
            <person name="Kim K.-T."/>
            <person name="Cheong K."/>
            <person name="Song H."/>
            <person name="Choi G."/>
            <person name="Ko J."/>
            <person name="Opiyo S.O."/>
            <person name="Zuo S."/>
            <person name="Madhav S."/>
            <person name="Lee Y.-H."/>
            <person name="Wang G.-L."/>
        </authorList>
    </citation>
    <scope>NUCLEOTIDE SEQUENCE</scope>
    <source>
        <strain evidence="1">AG1-IA B2</strain>
    </source>
</reference>
<comment type="caution">
    <text evidence="1">The sequence shown here is derived from an EMBL/GenBank/DDBJ whole genome shotgun (WGS) entry which is preliminary data.</text>
</comment>
<dbReference type="EMBL" id="JACYCF010000009">
    <property type="protein sequence ID" value="KAF8755035.1"/>
    <property type="molecule type" value="Genomic_DNA"/>
</dbReference>
<dbReference type="SUPFAM" id="SSF53067">
    <property type="entry name" value="Actin-like ATPase domain"/>
    <property type="match status" value="2"/>
</dbReference>
<dbReference type="CDD" id="cd10170">
    <property type="entry name" value="ASKHA_NBD_HSP70"/>
    <property type="match status" value="1"/>
</dbReference>
<name>A0A8H7IEQ6_9AGAM</name>
<dbReference type="AlphaFoldDB" id="A0A8H7IEQ6"/>
<dbReference type="PANTHER" id="PTHR14187:SF5">
    <property type="entry name" value="HEAT SHOCK 70 KDA PROTEIN 12A"/>
    <property type="match status" value="1"/>
</dbReference>
<sequence>MAANSYSKGIVAWKVGKAWNVGSESTNNVGAKPSENVWEKESQIMIGIDIGSTQSGVAFTFLQKGAKQIIERVNSWPGQKDSQSKIPTQVWYDKHGKRDLCKACVIRAETTTEEAREKADEHKWILAKRFKLHLHPKELRDKFSIKVDPLPDGVTLPQIYSEFLEYLFKHTEPCFKKRIVDGSTIWQVQKGFNFAVCDAGGSTVDTAVYRVTAVEPFLKLAEKREAACVQAGGLAVDDAIEEYLQETLTRVGLDARSVQECVRTGVDDFEEFPKRQFLEDSDSLKLKLGTGVGDTQCCSGKPIIRSVDDQITGANVSHILLVGGFGDSPHLQQQLKDRYERLGSELSNPKAVAEGSVAWNIMTSLTRIRANIVNGARSTTSDGYEKVNGVWCEIVKKGVPLDADHVCRQSFVRTYSTPNPNLESIEIALYSYSGSDQPKWLRSKGGSLLKGFENVCLITADLRGLSGALEARVGPQGQYWGLLFWVCVRFGDTEISAYLEWEEDARLASGRSPSFHRMSRV</sequence>
<evidence type="ECO:0000313" key="2">
    <source>
        <dbReference type="Proteomes" id="UP000614334"/>
    </source>
</evidence>
<dbReference type="Gene3D" id="3.30.420.40">
    <property type="match status" value="1"/>
</dbReference>
<evidence type="ECO:0000313" key="1">
    <source>
        <dbReference type="EMBL" id="KAF8755035.1"/>
    </source>
</evidence>
<accession>A0A8H7IEQ6</accession>
<proteinExistence type="predicted"/>